<keyword evidence="4" id="KW-0732">Signal</keyword>
<dbReference type="InterPro" id="IPR006103">
    <property type="entry name" value="Glyco_hydro_2_cat"/>
</dbReference>
<evidence type="ECO:0000256" key="2">
    <source>
        <dbReference type="ARBA" id="ARBA00007401"/>
    </source>
</evidence>
<dbReference type="InterPro" id="IPR008979">
    <property type="entry name" value="Galactose-bd-like_sf"/>
</dbReference>
<comment type="caution">
    <text evidence="10">The sequence shown here is derived from an EMBL/GenBank/DDBJ whole genome shotgun (WGS) entry which is preliminary data.</text>
</comment>
<dbReference type="SUPFAM" id="SSF49785">
    <property type="entry name" value="Galactose-binding domain-like"/>
    <property type="match status" value="1"/>
</dbReference>
<gene>
    <name evidence="10" type="ORF">ACFQ2I_01705</name>
</gene>
<dbReference type="EMBL" id="JBHTJZ010000004">
    <property type="protein sequence ID" value="MFD0958098.1"/>
    <property type="molecule type" value="Genomic_DNA"/>
</dbReference>
<evidence type="ECO:0000256" key="1">
    <source>
        <dbReference type="ARBA" id="ARBA00000829"/>
    </source>
</evidence>
<dbReference type="Gene3D" id="2.60.40.10">
    <property type="entry name" value="Immunoglobulins"/>
    <property type="match status" value="1"/>
</dbReference>
<proteinExistence type="inferred from homology"/>
<protein>
    <recommendedName>
        <fullName evidence="3">beta-mannosidase</fullName>
        <ecNumber evidence="3">3.2.1.25</ecNumber>
    </recommendedName>
</protein>
<dbReference type="InterPro" id="IPR013783">
    <property type="entry name" value="Ig-like_fold"/>
</dbReference>
<dbReference type="RefSeq" id="WP_377561743.1">
    <property type="nucleotide sequence ID" value="NZ_JBHTJZ010000004.1"/>
</dbReference>
<evidence type="ECO:0000256" key="4">
    <source>
        <dbReference type="ARBA" id="ARBA00022729"/>
    </source>
</evidence>
<accession>A0ABW3HKR4</accession>
<reference evidence="11" key="1">
    <citation type="journal article" date="2019" name="Int. J. Syst. Evol. Microbiol.">
        <title>The Global Catalogue of Microorganisms (GCM) 10K type strain sequencing project: providing services to taxonomists for standard genome sequencing and annotation.</title>
        <authorList>
            <consortium name="The Broad Institute Genomics Platform"/>
            <consortium name="The Broad Institute Genome Sequencing Center for Infectious Disease"/>
            <person name="Wu L."/>
            <person name="Ma J."/>
        </authorList>
    </citation>
    <scope>NUCLEOTIDE SEQUENCE [LARGE SCALE GENOMIC DNA]</scope>
    <source>
        <strain evidence="11">CCUG 59129</strain>
    </source>
</reference>
<comment type="catalytic activity">
    <reaction evidence="1">
        <text>Hydrolysis of terminal, non-reducing beta-D-mannose residues in beta-D-mannosides.</text>
        <dbReference type="EC" id="3.2.1.25"/>
    </reaction>
</comment>
<dbReference type="InterPro" id="IPR006102">
    <property type="entry name" value="Ig-like_GH2"/>
</dbReference>
<evidence type="ECO:0000313" key="11">
    <source>
        <dbReference type="Proteomes" id="UP001596989"/>
    </source>
</evidence>
<evidence type="ECO:0000313" key="10">
    <source>
        <dbReference type="EMBL" id="MFD0958098.1"/>
    </source>
</evidence>
<dbReference type="Pfam" id="PF22666">
    <property type="entry name" value="Glyco_hydro_2_N2"/>
    <property type="match status" value="1"/>
</dbReference>
<dbReference type="Proteomes" id="UP001596989">
    <property type="component" value="Unassembled WGS sequence"/>
</dbReference>
<evidence type="ECO:0000259" key="9">
    <source>
        <dbReference type="Pfam" id="PF22666"/>
    </source>
</evidence>
<sequence>MEIGSELLGVTEWLPATVPGGVHDDLYRSGWIEHPWFEQNSLACEWVENRWWVYRATIDEIQLGENESAELVFEGIDYEALIYVNDQLLGEHKGMFHEAVFDISGRCRSEGPLVLSVIVKHAPDEMAQIGRTSETHTQKSRFNYKWDFSTRLVNIGIWGDVYVRIADSCTLEDIHVIAEPAPDAAQGIVRVSAAIRNAAIKEEETTARYERLSLHVQVFDPEGNECACNHVDVSAAGHTELELEVAKPGLWFPNGYGEQPLYKVTVQIRDGERCLDKQSLLTGFRTLRYERNEGSPQEALPYTFVVNGVKVYIQGVNLTPLDHLYGNVLPEQYAYMVEMMKRGGVNMVRVWGGGLIEKEEFYDLCDRNGIMIWQEFIQSSSGVDNMPSKQPEYLRLLKLSAVSALKRKRSHVSLTVWSGGNELMEAPNKPCTYEDENIAMLKELVERYDPQRLFLPTSASGPVEFITREKGVSHDVHGFWKYQGNPDHYSLYGDADHLFHSEFGVDGLSSAKSIRKFVGADNQSPASMKDNLVWRHHGEWWDTLERDEALFGSMKTLESFSDASQWMQAEGLRFILEANRRRQFRNSGSMIWQLNEPYPNISCTSLIDYYGEAKMAYYWMRQAFLPAAASLDYRKLDYGIGEVLDAPVFVVGRGGAQTAVLAEAYGSDGQLRWSKTFHSGLDEEGRSRQAGRLHLPITEELRGLFMIRLTLSQSGNGHASDGSQADYFFSAGRDGEEPVYAGAVSLRGAVLQVSGVGRWEPEEPAELAINASGTATLGLSSLRRSYIVENTGQALALHVRCEETTNGYWLAASEQFFTLLPGERKEVEVSCFRKKCGGLLAEDKSAASLPPDLIFRCFGQDTDGYEERERHSINEKEGAKVHV</sequence>
<dbReference type="GO" id="GO:0016787">
    <property type="term" value="F:hydrolase activity"/>
    <property type="evidence" value="ECO:0007669"/>
    <property type="project" value="UniProtKB-KW"/>
</dbReference>
<keyword evidence="5 10" id="KW-0378">Hydrolase</keyword>
<dbReference type="InterPro" id="IPR036156">
    <property type="entry name" value="Beta-gal/glucu_dom_sf"/>
</dbReference>
<evidence type="ECO:0000259" key="8">
    <source>
        <dbReference type="Pfam" id="PF02836"/>
    </source>
</evidence>
<dbReference type="InterPro" id="IPR017853">
    <property type="entry name" value="GH"/>
</dbReference>
<dbReference type="InterPro" id="IPR054593">
    <property type="entry name" value="Beta-mannosidase-like_N2"/>
</dbReference>
<dbReference type="PANTHER" id="PTHR43730:SF1">
    <property type="entry name" value="BETA-MANNOSIDASE"/>
    <property type="match status" value="1"/>
</dbReference>
<dbReference type="Pfam" id="PF00703">
    <property type="entry name" value="Glyco_hydro_2"/>
    <property type="match status" value="1"/>
</dbReference>
<dbReference type="SUPFAM" id="SSF51445">
    <property type="entry name" value="(Trans)glycosidases"/>
    <property type="match status" value="1"/>
</dbReference>
<dbReference type="SUPFAM" id="SSF49303">
    <property type="entry name" value="beta-Galactosidase/glucuronidase domain"/>
    <property type="match status" value="1"/>
</dbReference>
<dbReference type="Gene3D" id="3.20.20.80">
    <property type="entry name" value="Glycosidases"/>
    <property type="match status" value="1"/>
</dbReference>
<dbReference type="Gene3D" id="2.60.120.260">
    <property type="entry name" value="Galactose-binding domain-like"/>
    <property type="match status" value="1"/>
</dbReference>
<evidence type="ECO:0000256" key="3">
    <source>
        <dbReference type="ARBA" id="ARBA00012754"/>
    </source>
</evidence>
<comment type="similarity">
    <text evidence="2">Belongs to the glycosyl hydrolase 2 family.</text>
</comment>
<feature type="domain" description="Glycoside hydrolase family 2 immunoglobulin-like beta-sandwich" evidence="7">
    <location>
        <begin position="171"/>
        <end position="285"/>
    </location>
</feature>
<evidence type="ECO:0000256" key="5">
    <source>
        <dbReference type="ARBA" id="ARBA00022801"/>
    </source>
</evidence>
<keyword evidence="11" id="KW-1185">Reference proteome</keyword>
<dbReference type="InterPro" id="IPR050887">
    <property type="entry name" value="Beta-mannosidase_GH2"/>
</dbReference>
<dbReference type="PANTHER" id="PTHR43730">
    <property type="entry name" value="BETA-MANNOSIDASE"/>
    <property type="match status" value="1"/>
</dbReference>
<dbReference type="EC" id="3.2.1.25" evidence="3"/>
<feature type="domain" description="Beta-mannosidase-like galactose-binding" evidence="9">
    <location>
        <begin position="11"/>
        <end position="158"/>
    </location>
</feature>
<keyword evidence="6" id="KW-0326">Glycosidase</keyword>
<evidence type="ECO:0000256" key="6">
    <source>
        <dbReference type="ARBA" id="ARBA00023295"/>
    </source>
</evidence>
<name>A0ABW3HKR4_9BACL</name>
<organism evidence="10 11">
    <name type="scientific">Paenibacillus chungangensis</name>
    <dbReference type="NCBI Taxonomy" id="696535"/>
    <lineage>
        <taxon>Bacteria</taxon>
        <taxon>Bacillati</taxon>
        <taxon>Bacillota</taxon>
        <taxon>Bacilli</taxon>
        <taxon>Bacillales</taxon>
        <taxon>Paenibacillaceae</taxon>
        <taxon>Paenibacillus</taxon>
    </lineage>
</organism>
<feature type="domain" description="Glycoside hydrolase family 2 catalytic" evidence="8">
    <location>
        <begin position="303"/>
        <end position="453"/>
    </location>
</feature>
<evidence type="ECO:0000259" key="7">
    <source>
        <dbReference type="Pfam" id="PF00703"/>
    </source>
</evidence>
<dbReference type="Pfam" id="PF02836">
    <property type="entry name" value="Glyco_hydro_2_C"/>
    <property type="match status" value="1"/>
</dbReference>